<evidence type="ECO:0000313" key="3">
    <source>
        <dbReference type="Proteomes" id="UP000836404"/>
    </source>
</evidence>
<evidence type="ECO:0000313" key="2">
    <source>
        <dbReference type="EMBL" id="CAD6951517.1"/>
    </source>
</evidence>
<sequence length="86" mass="9498">MCDHDHSVPAIAELNGDISHTHIAVETRTAHVQREDVPSMSHSACATPTSSPTYPINMIERTLRVRRLQRRRVTRISVSGAGKLLG</sequence>
<protein>
    <submittedName>
        <fullName evidence="2">Uncharacterized protein</fullName>
    </submittedName>
</protein>
<reference evidence="2 3" key="1">
    <citation type="submission" date="2020-10" db="EMBL/GenBank/DDBJ databases">
        <authorList>
            <person name="Sedaghatjoo S."/>
        </authorList>
    </citation>
    <scope>NUCLEOTIDE SEQUENCE [LARGE SCALE GENOMIC DNA]</scope>
    <source>
        <strain evidence="2 3">LLFL</strain>
    </source>
</reference>
<dbReference type="EMBL" id="CAJHJF010005673">
    <property type="protein sequence ID" value="CAD6951517.1"/>
    <property type="molecule type" value="Genomic_DNA"/>
</dbReference>
<accession>A0A9N8M1M4</accession>
<feature type="region of interest" description="Disordered" evidence="1">
    <location>
        <begin position="34"/>
        <end position="53"/>
    </location>
</feature>
<dbReference type="Proteomes" id="UP000836404">
    <property type="component" value="Unassembled WGS sequence"/>
</dbReference>
<keyword evidence="3" id="KW-1185">Reference proteome</keyword>
<name>A0A9N8M1M4_9BASI</name>
<feature type="compositionally biased region" description="Polar residues" evidence="1">
    <location>
        <begin position="40"/>
        <end position="53"/>
    </location>
</feature>
<proteinExistence type="predicted"/>
<gene>
    <name evidence="2" type="ORF">JKILLFL_G5244</name>
</gene>
<dbReference type="AlphaFoldDB" id="A0A9N8M1M4"/>
<organism evidence="2 3">
    <name type="scientific">Tilletia laevis</name>
    <dbReference type="NCBI Taxonomy" id="157183"/>
    <lineage>
        <taxon>Eukaryota</taxon>
        <taxon>Fungi</taxon>
        <taxon>Dikarya</taxon>
        <taxon>Basidiomycota</taxon>
        <taxon>Ustilaginomycotina</taxon>
        <taxon>Exobasidiomycetes</taxon>
        <taxon>Tilletiales</taxon>
        <taxon>Tilletiaceae</taxon>
        <taxon>Tilletia</taxon>
    </lineage>
</organism>
<comment type="caution">
    <text evidence="2">The sequence shown here is derived from an EMBL/GenBank/DDBJ whole genome shotgun (WGS) entry which is preliminary data.</text>
</comment>
<evidence type="ECO:0000256" key="1">
    <source>
        <dbReference type="SAM" id="MobiDB-lite"/>
    </source>
</evidence>